<dbReference type="RefSeq" id="WP_123380618.1">
    <property type="nucleotide sequence ID" value="NZ_RJKN01000006.1"/>
</dbReference>
<dbReference type="AlphaFoldDB" id="A0A3N1GWU0"/>
<feature type="transmembrane region" description="Helical" evidence="5">
    <location>
        <begin position="44"/>
        <end position="65"/>
    </location>
</feature>
<feature type="transmembrane region" description="Helical" evidence="5">
    <location>
        <begin position="340"/>
        <end position="360"/>
    </location>
</feature>
<protein>
    <submittedName>
        <fullName evidence="7">CP family cyanate transporter-like MFS transporter</fullName>
    </submittedName>
</protein>
<name>A0A3N1GWU0_9ACTN</name>
<evidence type="ECO:0000313" key="7">
    <source>
        <dbReference type="EMBL" id="ROP34741.1"/>
    </source>
</evidence>
<dbReference type="InParanoid" id="A0A3N1GWU0"/>
<evidence type="ECO:0000256" key="2">
    <source>
        <dbReference type="ARBA" id="ARBA00022692"/>
    </source>
</evidence>
<feature type="transmembrane region" description="Helical" evidence="5">
    <location>
        <begin position="217"/>
        <end position="239"/>
    </location>
</feature>
<feature type="transmembrane region" description="Helical" evidence="5">
    <location>
        <begin position="135"/>
        <end position="158"/>
    </location>
</feature>
<gene>
    <name evidence="7" type="ORF">EDC03_2563</name>
</gene>
<feature type="transmembrane region" description="Helical" evidence="5">
    <location>
        <begin position="100"/>
        <end position="123"/>
    </location>
</feature>
<feature type="transmembrane region" description="Helical" evidence="5">
    <location>
        <begin position="282"/>
        <end position="301"/>
    </location>
</feature>
<feature type="transmembrane region" description="Helical" evidence="5">
    <location>
        <begin position="164"/>
        <end position="183"/>
    </location>
</feature>
<keyword evidence="3 5" id="KW-1133">Transmembrane helix</keyword>
<dbReference type="OrthoDB" id="5317164at2"/>
<accession>A0A3N1GWU0</accession>
<evidence type="ECO:0000313" key="8">
    <source>
        <dbReference type="Proteomes" id="UP000276232"/>
    </source>
</evidence>
<evidence type="ECO:0000256" key="5">
    <source>
        <dbReference type="SAM" id="Phobius"/>
    </source>
</evidence>
<dbReference type="Gene3D" id="1.20.1250.20">
    <property type="entry name" value="MFS general substrate transporter like domains"/>
    <property type="match status" value="1"/>
</dbReference>
<dbReference type="InterPro" id="IPR020846">
    <property type="entry name" value="MFS_dom"/>
</dbReference>
<evidence type="ECO:0000256" key="4">
    <source>
        <dbReference type="ARBA" id="ARBA00023136"/>
    </source>
</evidence>
<dbReference type="PROSITE" id="PS50850">
    <property type="entry name" value="MFS"/>
    <property type="match status" value="1"/>
</dbReference>
<dbReference type="EMBL" id="RJKN01000006">
    <property type="protein sequence ID" value="ROP34741.1"/>
    <property type="molecule type" value="Genomic_DNA"/>
</dbReference>
<dbReference type="Proteomes" id="UP000276232">
    <property type="component" value="Unassembled WGS sequence"/>
</dbReference>
<dbReference type="PANTHER" id="PTHR23523">
    <property type="match status" value="1"/>
</dbReference>
<keyword evidence="4 5" id="KW-0472">Membrane</keyword>
<dbReference type="InterPro" id="IPR036259">
    <property type="entry name" value="MFS_trans_sf"/>
</dbReference>
<dbReference type="InterPro" id="IPR052524">
    <property type="entry name" value="MFS_Cyanate_Porter"/>
</dbReference>
<feature type="domain" description="Major facilitator superfamily (MFS) profile" evidence="6">
    <location>
        <begin position="9"/>
        <end position="400"/>
    </location>
</feature>
<keyword evidence="2 5" id="KW-0812">Transmembrane</keyword>
<comment type="subcellular location">
    <subcellularLocation>
        <location evidence="1">Cell membrane</location>
        <topology evidence="1">Multi-pass membrane protein</topology>
    </subcellularLocation>
</comment>
<dbReference type="InterPro" id="IPR011701">
    <property type="entry name" value="MFS"/>
</dbReference>
<evidence type="ECO:0000259" key="6">
    <source>
        <dbReference type="PROSITE" id="PS50850"/>
    </source>
</evidence>
<reference evidence="7 8" key="1">
    <citation type="journal article" date="2015" name="Stand. Genomic Sci.">
        <title>Genomic Encyclopedia of Bacterial and Archaeal Type Strains, Phase III: the genomes of soil and plant-associated and newly described type strains.</title>
        <authorList>
            <person name="Whitman W.B."/>
            <person name="Woyke T."/>
            <person name="Klenk H.P."/>
            <person name="Zhou Y."/>
            <person name="Lilburn T.G."/>
            <person name="Beck B.J."/>
            <person name="De Vos P."/>
            <person name="Vandamme P."/>
            <person name="Eisen J.A."/>
            <person name="Garrity G."/>
            <person name="Hugenholtz P."/>
            <person name="Kyrpides N.C."/>
        </authorList>
    </citation>
    <scope>NUCLEOTIDE SEQUENCE [LARGE SCALE GENOMIC DNA]</scope>
    <source>
        <strain evidence="7 8">CECT 7306</strain>
    </source>
</reference>
<dbReference type="GO" id="GO:0005886">
    <property type="term" value="C:plasma membrane"/>
    <property type="evidence" value="ECO:0007669"/>
    <property type="project" value="UniProtKB-SubCell"/>
</dbReference>
<keyword evidence="8" id="KW-1185">Reference proteome</keyword>
<evidence type="ECO:0000256" key="1">
    <source>
        <dbReference type="ARBA" id="ARBA00004651"/>
    </source>
</evidence>
<comment type="caution">
    <text evidence="7">The sequence shown here is derived from an EMBL/GenBank/DDBJ whole genome shotgun (WGS) entry which is preliminary data.</text>
</comment>
<feature type="transmembrane region" description="Helical" evidence="5">
    <location>
        <begin position="372"/>
        <end position="392"/>
    </location>
</feature>
<organism evidence="7 8">
    <name type="scientific">Pseudokineococcus lusitanus</name>
    <dbReference type="NCBI Taxonomy" id="763993"/>
    <lineage>
        <taxon>Bacteria</taxon>
        <taxon>Bacillati</taxon>
        <taxon>Actinomycetota</taxon>
        <taxon>Actinomycetes</taxon>
        <taxon>Kineosporiales</taxon>
        <taxon>Kineosporiaceae</taxon>
        <taxon>Pseudokineococcus</taxon>
    </lineage>
</organism>
<dbReference type="Pfam" id="PF07690">
    <property type="entry name" value="MFS_1"/>
    <property type="match status" value="1"/>
</dbReference>
<sequence>MPHTTGARALPLLAVALTALNLRTAVTGFTPLLDVVGADLGFGPGLYGVLGTTVTAGFAVLGLLSAPLVRRTGLERAVAVAVALTTAGVTLRALSPGTAALVASTVVAVAGIGLSNVLVIPLVKRYFSDHLKAVSSLYIALLQVGQFVAPLLALPVAVAAGWRWAVGLWAVPTGVAVVLWVVVAARAARTDRADAAGPTTTAVPAPARLEGAWRTPLLWSLVLMMGMTSLNVHAIFTWLPSVLVDAGADPASGGALLALFSVLGLPAAFVVPPLAIRLRNPFPVVAVCTALMAVGYVGLLVAPAAGAVAWVVALGLGVSTFPLCLTLVNARTRTTTGSTVLSGAMQGLGYAVASIGPLGVGLLRTTTDGWGAPFAVLFVSLAVLLGAGVVACRPSVLEDQVRRPALVDA</sequence>
<feature type="transmembrane region" description="Helical" evidence="5">
    <location>
        <begin position="307"/>
        <end position="328"/>
    </location>
</feature>
<feature type="transmembrane region" description="Helical" evidence="5">
    <location>
        <begin position="251"/>
        <end position="270"/>
    </location>
</feature>
<dbReference type="SUPFAM" id="SSF103473">
    <property type="entry name" value="MFS general substrate transporter"/>
    <property type="match status" value="1"/>
</dbReference>
<feature type="transmembrane region" description="Helical" evidence="5">
    <location>
        <begin position="77"/>
        <end position="94"/>
    </location>
</feature>
<dbReference type="PANTHER" id="PTHR23523:SF2">
    <property type="entry name" value="2-NITROIMIDAZOLE TRANSPORTER"/>
    <property type="match status" value="1"/>
</dbReference>
<evidence type="ECO:0000256" key="3">
    <source>
        <dbReference type="ARBA" id="ARBA00022989"/>
    </source>
</evidence>
<proteinExistence type="predicted"/>
<dbReference type="GO" id="GO:0022857">
    <property type="term" value="F:transmembrane transporter activity"/>
    <property type="evidence" value="ECO:0007669"/>
    <property type="project" value="InterPro"/>
</dbReference>